<dbReference type="Gene3D" id="2.40.100.10">
    <property type="entry name" value="Cyclophilin-like"/>
    <property type="match status" value="1"/>
</dbReference>
<sequence length="294" mass="31586">MRRLLVLSALLTTAAVQAPKPLTPSEIVAQAPAVDWRTIPAEDLLLIDYQGGGRTIVQLAPQFAPVHVANIRALAGAGYWRGASVYRVQDNYVAQWGTNDEKAALPTGVVKRPPAEYTRSVRGLTIRRFPHADPYALRVGHAGGWPVAVYAGDQASLTHCYGTVGVGRDLAPDTGMGGELYAVIGHAPRHLDRNIAIVGRVVEGIEQLSALPRGTEALGFYKEGTVAKRITAVRLASALSAAERPSFQYMAETSPSFAAYLRARANRRDDFYQVPAGGVDICNAPVPVRRAPAR</sequence>
<evidence type="ECO:0000259" key="2">
    <source>
        <dbReference type="PROSITE" id="PS50072"/>
    </source>
</evidence>
<dbReference type="SUPFAM" id="SSF50891">
    <property type="entry name" value="Cyclophilin-like"/>
    <property type="match status" value="1"/>
</dbReference>
<name>A0A6J4TCY3_9SPHN</name>
<dbReference type="InterPro" id="IPR002130">
    <property type="entry name" value="Cyclophilin-type_PPIase_dom"/>
</dbReference>
<feature type="signal peptide" evidence="1">
    <location>
        <begin position="1"/>
        <end position="18"/>
    </location>
</feature>
<organism evidence="3">
    <name type="scientific">uncultured Sphingomonas sp</name>
    <dbReference type="NCBI Taxonomy" id="158754"/>
    <lineage>
        <taxon>Bacteria</taxon>
        <taxon>Pseudomonadati</taxon>
        <taxon>Pseudomonadota</taxon>
        <taxon>Alphaproteobacteria</taxon>
        <taxon>Sphingomonadales</taxon>
        <taxon>Sphingomonadaceae</taxon>
        <taxon>Sphingomonas</taxon>
        <taxon>environmental samples</taxon>
    </lineage>
</organism>
<feature type="domain" description="PPIase cyclophilin-type" evidence="2">
    <location>
        <begin position="53"/>
        <end position="211"/>
    </location>
</feature>
<reference evidence="3" key="1">
    <citation type="submission" date="2020-02" db="EMBL/GenBank/DDBJ databases">
        <authorList>
            <person name="Meier V. D."/>
        </authorList>
    </citation>
    <scope>NUCLEOTIDE SEQUENCE</scope>
    <source>
        <strain evidence="3">AVDCRST_MAG31</strain>
    </source>
</reference>
<dbReference type="AlphaFoldDB" id="A0A6J4TCY3"/>
<feature type="chain" id="PRO_5027074531" evidence="1">
    <location>
        <begin position="19"/>
        <end position="294"/>
    </location>
</feature>
<evidence type="ECO:0000313" key="3">
    <source>
        <dbReference type="EMBL" id="CAA9520091.1"/>
    </source>
</evidence>
<dbReference type="GO" id="GO:0003755">
    <property type="term" value="F:peptidyl-prolyl cis-trans isomerase activity"/>
    <property type="evidence" value="ECO:0007669"/>
    <property type="project" value="InterPro"/>
</dbReference>
<gene>
    <name evidence="3" type="ORF">AVDCRST_MAG31-1524</name>
</gene>
<dbReference type="EMBL" id="CADCWA010000111">
    <property type="protein sequence ID" value="CAA9520091.1"/>
    <property type="molecule type" value="Genomic_DNA"/>
</dbReference>
<dbReference type="PROSITE" id="PS50072">
    <property type="entry name" value="CSA_PPIASE_2"/>
    <property type="match status" value="1"/>
</dbReference>
<dbReference type="Pfam" id="PF00160">
    <property type="entry name" value="Pro_isomerase"/>
    <property type="match status" value="1"/>
</dbReference>
<proteinExistence type="predicted"/>
<dbReference type="InterPro" id="IPR029000">
    <property type="entry name" value="Cyclophilin-like_dom_sf"/>
</dbReference>
<accession>A0A6J4TCY3</accession>
<dbReference type="RefSeq" id="WP_294169543.1">
    <property type="nucleotide sequence ID" value="NZ_CADCWA010000111.1"/>
</dbReference>
<keyword evidence="1" id="KW-0732">Signal</keyword>
<keyword evidence="3" id="KW-0413">Isomerase</keyword>
<protein>
    <submittedName>
        <fullName evidence="3">Peptidyl-prolyl cis-trans isomerase</fullName>
    </submittedName>
</protein>
<evidence type="ECO:0000256" key="1">
    <source>
        <dbReference type="SAM" id="SignalP"/>
    </source>
</evidence>